<dbReference type="Pfam" id="PF05175">
    <property type="entry name" value="MTS"/>
    <property type="match status" value="1"/>
</dbReference>
<dbReference type="OrthoDB" id="269872at2759"/>
<evidence type="ECO:0000256" key="1">
    <source>
        <dbReference type="ARBA" id="ARBA00004651"/>
    </source>
</evidence>
<dbReference type="PANTHER" id="PTHR18895:SF74">
    <property type="entry name" value="MTRF1L RELEASE FACTOR GLUTAMINE METHYLTRANSFERASE"/>
    <property type="match status" value="1"/>
</dbReference>
<dbReference type="AlphaFoldDB" id="A0A834XZ30"/>
<dbReference type="CDD" id="cd02440">
    <property type="entry name" value="AdoMet_MTases"/>
    <property type="match status" value="1"/>
</dbReference>
<dbReference type="NCBIfam" id="TIGR00536">
    <property type="entry name" value="hemK_fam"/>
    <property type="match status" value="1"/>
</dbReference>
<protein>
    <recommendedName>
        <fullName evidence="10">Gustatory receptor</fullName>
    </recommendedName>
</protein>
<comment type="similarity">
    <text evidence="10">Belongs to the insect chemoreceptor superfamily. Gustatory receptor (GR) family.</text>
</comment>
<dbReference type="GO" id="GO:0102559">
    <property type="term" value="F:peptide chain release factor N(5)-glutamine methyltransferase activity"/>
    <property type="evidence" value="ECO:0007669"/>
    <property type="project" value="UniProtKB-EC"/>
</dbReference>
<evidence type="ECO:0000256" key="7">
    <source>
        <dbReference type="ARBA" id="ARBA00022989"/>
    </source>
</evidence>
<gene>
    <name evidence="13" type="ORF">HCN44_004370</name>
</gene>
<evidence type="ECO:0000256" key="9">
    <source>
        <dbReference type="ARBA" id="ARBA00048391"/>
    </source>
</evidence>
<comment type="caution">
    <text evidence="13">The sequence shown here is derived from an EMBL/GenBank/DDBJ whole genome shotgun (WGS) entry which is preliminary data.</text>
</comment>
<keyword evidence="14" id="KW-1185">Reference proteome</keyword>
<reference evidence="13 14" key="1">
    <citation type="submission" date="2020-08" db="EMBL/GenBank/DDBJ databases">
        <title>Aphidius gifuensis genome sequencing and assembly.</title>
        <authorList>
            <person name="Du Z."/>
        </authorList>
    </citation>
    <scope>NUCLEOTIDE SEQUENCE [LARGE SCALE GENOMIC DNA]</scope>
    <source>
        <strain evidence="13">YNYX2018</strain>
        <tissue evidence="13">Adults</tissue>
    </source>
</reference>
<keyword evidence="4" id="KW-0808">Transferase</keyword>
<comment type="catalytic activity">
    <reaction evidence="9">
        <text>L-glutaminyl-[peptide chain release factor] + S-adenosyl-L-methionine = N(5)-methyl-L-glutaminyl-[peptide chain release factor] + S-adenosyl-L-homocysteine + H(+)</text>
        <dbReference type="Rhea" id="RHEA:42896"/>
        <dbReference type="Rhea" id="RHEA-COMP:10271"/>
        <dbReference type="Rhea" id="RHEA-COMP:10272"/>
        <dbReference type="ChEBI" id="CHEBI:15378"/>
        <dbReference type="ChEBI" id="CHEBI:30011"/>
        <dbReference type="ChEBI" id="CHEBI:57856"/>
        <dbReference type="ChEBI" id="CHEBI:59789"/>
        <dbReference type="ChEBI" id="CHEBI:61891"/>
        <dbReference type="EC" id="2.1.1.297"/>
    </reaction>
</comment>
<evidence type="ECO:0000259" key="11">
    <source>
        <dbReference type="Pfam" id="PF05175"/>
    </source>
</evidence>
<dbReference type="GO" id="GO:0005886">
    <property type="term" value="C:plasma membrane"/>
    <property type="evidence" value="ECO:0007669"/>
    <property type="project" value="UniProtKB-SubCell"/>
</dbReference>
<dbReference type="Proteomes" id="UP000639338">
    <property type="component" value="Unassembled WGS sequence"/>
</dbReference>
<sequence length="597" mass="68593">MMLPLKLFLRNINRLGGLPNKHRVLNHCPDKLINSLCTLTTRDDTLAGFIKHWGQRFEDEGIPEPISSIEHILAHVVGRTKIIDLVTIHDQRLTEEQIKKLDRLCECRLARMPVQYIIGEWDFRDITLKLVPPIFIPRPETEYLIDFILKRISENSWDTCRVLEIGCGSGAISLALAHSCKKIKCVAVDQNSDACNLAKENRKNLDLDDRVEIVNVTLEIDGTFKSSSDVSHINFDNEKFDLIVSNPPYIPTKKVMELEPEIKIFEDINALDGGPDGLKVIKPILKYASKALTPTGHVFLEVDPEHPEYIKFFTEKFKDFQLKYLHTYKDFCNNDRFVELSRVYPSLKVEESLLKYSKKMMKTNFHLIREAREQSKLAGYLRSDNETRNVGRAIRTTKISDWITSDGDETRDMVESISQLITVHSSLCDTNILINKAFGLPILVVAITCLLLLIITPYFLMMEANSDREMLFISVQLLWCALHVFRILMVVQPCYATTTNSKKTAILVSQLLSTTWDSEICEQLEYFSLQLIHRPLDISACGLFSLDRGLVTSLHKVFGNLLKSFVYQHDDIQWPHCHDFPNYKCLSTTSPWIFHQV</sequence>
<dbReference type="GO" id="GO:0050909">
    <property type="term" value="P:sensory perception of taste"/>
    <property type="evidence" value="ECO:0007669"/>
    <property type="project" value="InterPro"/>
</dbReference>
<evidence type="ECO:0000313" key="14">
    <source>
        <dbReference type="Proteomes" id="UP000639338"/>
    </source>
</evidence>
<keyword evidence="5" id="KW-0949">S-adenosyl-L-methionine</keyword>
<keyword evidence="10" id="KW-0675">Receptor</keyword>
<dbReference type="PANTHER" id="PTHR18895">
    <property type="entry name" value="HEMK METHYLTRANSFERASE"/>
    <property type="match status" value="1"/>
</dbReference>
<evidence type="ECO:0000256" key="3">
    <source>
        <dbReference type="ARBA" id="ARBA00022603"/>
    </source>
</evidence>
<dbReference type="Gene3D" id="1.10.8.10">
    <property type="entry name" value="DNA helicase RuvA subunit, C-terminal domain"/>
    <property type="match status" value="1"/>
</dbReference>
<dbReference type="EMBL" id="JACMRX010000002">
    <property type="protein sequence ID" value="KAF7994898.1"/>
    <property type="molecule type" value="Genomic_DNA"/>
</dbReference>
<keyword evidence="2 10" id="KW-1003">Cell membrane</keyword>
<evidence type="ECO:0000256" key="10">
    <source>
        <dbReference type="RuleBase" id="RU363108"/>
    </source>
</evidence>
<dbReference type="InterPro" id="IPR050320">
    <property type="entry name" value="N5-glutamine_MTase"/>
</dbReference>
<keyword evidence="7 10" id="KW-1133">Transmembrane helix</keyword>
<dbReference type="PROSITE" id="PS00092">
    <property type="entry name" value="N6_MTASE"/>
    <property type="match status" value="1"/>
</dbReference>
<comment type="caution">
    <text evidence="10">Lacks conserved residue(s) required for the propagation of feature annotation.</text>
</comment>
<dbReference type="InterPro" id="IPR019874">
    <property type="entry name" value="RF_methyltr_PrmC"/>
</dbReference>
<keyword evidence="10" id="KW-0807">Transducer</keyword>
<dbReference type="InterPro" id="IPR013604">
    <property type="entry name" value="7TM_chemorcpt"/>
</dbReference>
<feature type="transmembrane region" description="Helical" evidence="10">
    <location>
        <begin position="438"/>
        <end position="459"/>
    </location>
</feature>
<dbReference type="NCBIfam" id="TIGR03534">
    <property type="entry name" value="RF_mod_PrmC"/>
    <property type="match status" value="1"/>
</dbReference>
<comment type="function">
    <text evidence="10">Gustatory receptor which mediates acceptance or avoidance behavior, depending on its substrates.</text>
</comment>
<accession>A0A834XZ30</accession>
<keyword evidence="6 10" id="KW-0812">Transmembrane</keyword>
<dbReference type="GO" id="GO:0007165">
    <property type="term" value="P:signal transduction"/>
    <property type="evidence" value="ECO:0007669"/>
    <property type="project" value="UniProtKB-KW"/>
</dbReference>
<feature type="domain" description="Release factor glutamine methyltransferase N-terminal" evidence="12">
    <location>
        <begin position="50"/>
        <end position="119"/>
    </location>
</feature>
<comment type="subcellular location">
    <subcellularLocation>
        <location evidence="1 10">Cell membrane</location>
        <topology evidence="1 10">Multi-pass membrane protein</topology>
    </subcellularLocation>
</comment>
<name>A0A834XZ30_APHGI</name>
<dbReference type="Pfam" id="PF17827">
    <property type="entry name" value="PrmC_N"/>
    <property type="match status" value="1"/>
</dbReference>
<evidence type="ECO:0000256" key="5">
    <source>
        <dbReference type="ARBA" id="ARBA00022691"/>
    </source>
</evidence>
<dbReference type="GO" id="GO:0032259">
    <property type="term" value="P:methylation"/>
    <property type="evidence" value="ECO:0007669"/>
    <property type="project" value="UniProtKB-KW"/>
</dbReference>
<evidence type="ECO:0000256" key="8">
    <source>
        <dbReference type="ARBA" id="ARBA00023136"/>
    </source>
</evidence>
<dbReference type="GO" id="GO:0003676">
    <property type="term" value="F:nucleic acid binding"/>
    <property type="evidence" value="ECO:0007669"/>
    <property type="project" value="InterPro"/>
</dbReference>
<evidence type="ECO:0000313" key="13">
    <source>
        <dbReference type="EMBL" id="KAF7994898.1"/>
    </source>
</evidence>
<dbReference type="Pfam" id="PF08395">
    <property type="entry name" value="7tm_7"/>
    <property type="match status" value="1"/>
</dbReference>
<dbReference type="InterPro" id="IPR004556">
    <property type="entry name" value="HemK-like"/>
</dbReference>
<organism evidence="13 14">
    <name type="scientific">Aphidius gifuensis</name>
    <name type="common">Parasitoid wasp</name>
    <dbReference type="NCBI Taxonomy" id="684658"/>
    <lineage>
        <taxon>Eukaryota</taxon>
        <taxon>Metazoa</taxon>
        <taxon>Ecdysozoa</taxon>
        <taxon>Arthropoda</taxon>
        <taxon>Hexapoda</taxon>
        <taxon>Insecta</taxon>
        <taxon>Pterygota</taxon>
        <taxon>Neoptera</taxon>
        <taxon>Endopterygota</taxon>
        <taxon>Hymenoptera</taxon>
        <taxon>Apocrita</taxon>
        <taxon>Ichneumonoidea</taxon>
        <taxon>Braconidae</taxon>
        <taxon>Aphidiinae</taxon>
        <taxon>Aphidius</taxon>
    </lineage>
</organism>
<dbReference type="InterPro" id="IPR029063">
    <property type="entry name" value="SAM-dependent_MTases_sf"/>
</dbReference>
<evidence type="ECO:0000259" key="12">
    <source>
        <dbReference type="Pfam" id="PF17827"/>
    </source>
</evidence>
<dbReference type="Gene3D" id="3.40.50.150">
    <property type="entry name" value="Vaccinia Virus protein VP39"/>
    <property type="match status" value="1"/>
</dbReference>
<keyword evidence="8 10" id="KW-0472">Membrane</keyword>
<proteinExistence type="inferred from homology"/>
<dbReference type="InterPro" id="IPR007848">
    <property type="entry name" value="Small_mtfrase_dom"/>
</dbReference>
<dbReference type="GO" id="GO:0005739">
    <property type="term" value="C:mitochondrion"/>
    <property type="evidence" value="ECO:0007669"/>
    <property type="project" value="TreeGrafter"/>
</dbReference>
<dbReference type="InterPro" id="IPR002052">
    <property type="entry name" value="DNA_methylase_N6_adenine_CS"/>
</dbReference>
<feature type="domain" description="Methyltransferase small" evidence="11">
    <location>
        <begin position="148"/>
        <end position="254"/>
    </location>
</feature>
<dbReference type="SUPFAM" id="SSF53335">
    <property type="entry name" value="S-adenosyl-L-methionine-dependent methyltransferases"/>
    <property type="match status" value="1"/>
</dbReference>
<keyword evidence="3" id="KW-0489">Methyltransferase</keyword>
<dbReference type="InterPro" id="IPR040758">
    <property type="entry name" value="PrmC_N"/>
</dbReference>
<evidence type="ECO:0000256" key="2">
    <source>
        <dbReference type="ARBA" id="ARBA00022475"/>
    </source>
</evidence>
<evidence type="ECO:0000256" key="6">
    <source>
        <dbReference type="ARBA" id="ARBA00022692"/>
    </source>
</evidence>
<evidence type="ECO:0000256" key="4">
    <source>
        <dbReference type="ARBA" id="ARBA00022679"/>
    </source>
</evidence>